<reference evidence="3 4" key="1">
    <citation type="submission" date="2021-03" db="EMBL/GenBank/DDBJ databases">
        <title>Genomic Encyclopedia of Type Strains, Phase IV (KMG-IV): sequencing the most valuable type-strain genomes for metagenomic binning, comparative biology and taxonomic classification.</title>
        <authorList>
            <person name="Goeker M."/>
        </authorList>
    </citation>
    <scope>NUCLEOTIDE SEQUENCE [LARGE SCALE GENOMIC DNA]</scope>
    <source>
        <strain evidence="3 4">DSM 27138</strain>
    </source>
</reference>
<protein>
    <recommendedName>
        <fullName evidence="5">DUF4912 domain-containing protein</fullName>
    </recommendedName>
</protein>
<organism evidence="3 4">
    <name type="scientific">Symbiobacterium terraclitae</name>
    <dbReference type="NCBI Taxonomy" id="557451"/>
    <lineage>
        <taxon>Bacteria</taxon>
        <taxon>Bacillati</taxon>
        <taxon>Bacillota</taxon>
        <taxon>Clostridia</taxon>
        <taxon>Eubacteriales</taxon>
        <taxon>Symbiobacteriaceae</taxon>
        <taxon>Symbiobacterium</taxon>
    </lineage>
</organism>
<sequence length="221" mass="25020">MEEMAILGVIGLGCVALGLYLAYSARPRTRPRSVRSDRRKYPRLGAHPSTLVPPMEVSGPLDPDPVQTPEADRWRALTEEIPFPSAYGEDAVVALIRTPRSAYVYWERSGGAEQQLRRRLGEEGYAATVPVLRVWEGGRLVRTIRLHEHDDHWFLHDGLEPGRHYTFTYERLAPDGRSWRICRSNPIAMPYDTPGARTPEMLYRYLGGDRPGAVAGSIQRR</sequence>
<dbReference type="RefSeq" id="WP_209467329.1">
    <property type="nucleotide sequence ID" value="NZ_JAGGLG010000024.1"/>
</dbReference>
<dbReference type="Pfam" id="PF16258">
    <property type="entry name" value="DUF4912"/>
    <property type="match status" value="1"/>
</dbReference>
<proteinExistence type="predicted"/>
<keyword evidence="4" id="KW-1185">Reference proteome</keyword>
<evidence type="ECO:0000313" key="4">
    <source>
        <dbReference type="Proteomes" id="UP001519289"/>
    </source>
</evidence>
<keyword evidence="2" id="KW-1133">Transmembrane helix</keyword>
<feature type="compositionally biased region" description="Basic residues" evidence="1">
    <location>
        <begin position="31"/>
        <end position="42"/>
    </location>
</feature>
<feature type="region of interest" description="Disordered" evidence="1">
    <location>
        <begin position="31"/>
        <end position="61"/>
    </location>
</feature>
<dbReference type="Proteomes" id="UP001519289">
    <property type="component" value="Unassembled WGS sequence"/>
</dbReference>
<accession>A0ABS4JW66</accession>
<evidence type="ECO:0000313" key="3">
    <source>
        <dbReference type="EMBL" id="MBP2019215.1"/>
    </source>
</evidence>
<gene>
    <name evidence="3" type="ORF">J2Z79_002640</name>
</gene>
<name>A0ABS4JW66_9FIRM</name>
<evidence type="ECO:0008006" key="5">
    <source>
        <dbReference type="Google" id="ProtNLM"/>
    </source>
</evidence>
<keyword evidence="2" id="KW-0472">Membrane</keyword>
<comment type="caution">
    <text evidence="3">The sequence shown here is derived from an EMBL/GenBank/DDBJ whole genome shotgun (WGS) entry which is preliminary data.</text>
</comment>
<feature type="transmembrane region" description="Helical" evidence="2">
    <location>
        <begin position="6"/>
        <end position="23"/>
    </location>
</feature>
<dbReference type="EMBL" id="JAGGLG010000024">
    <property type="protein sequence ID" value="MBP2019215.1"/>
    <property type="molecule type" value="Genomic_DNA"/>
</dbReference>
<dbReference type="InterPro" id="IPR032585">
    <property type="entry name" value="DUF4912"/>
</dbReference>
<evidence type="ECO:0000256" key="1">
    <source>
        <dbReference type="SAM" id="MobiDB-lite"/>
    </source>
</evidence>
<keyword evidence="2" id="KW-0812">Transmembrane</keyword>
<evidence type="ECO:0000256" key="2">
    <source>
        <dbReference type="SAM" id="Phobius"/>
    </source>
</evidence>